<sequence length="267" mass="29447">MKPEISVIIPTFRRPEPLAAAIESVLAQTGAACEIIVIDDCPDGGAEPVARRYAGCGLTYLRSPAPSGGRPALVRNFGLPHARAGIIHFLDDDDLAPEGYYAEALEVFASRPDIGVVFGKVEPFGDIDVSSERDFFEAAFRRARRCSRLGPKLGFSAAMFFQRTLLICSAGMVRKSCVEAIGGFDPEPSLAEDVDFFARAIRHSGAYLLDRTSIHYRIGPSLMRLPDRQPLIDSSYRAIHSRYRREHGAVDFYALKTFAKILDRLHA</sequence>
<gene>
    <name evidence="2" type="ORF">K2U94_18970</name>
</gene>
<protein>
    <submittedName>
        <fullName evidence="2">Glycosyltransferase</fullName>
    </submittedName>
</protein>
<name>A0ABS9ZAU1_9HYPH</name>
<reference evidence="2" key="1">
    <citation type="journal article" date="2022" name="ISME J.">
        <title>Identification of active gaseous-alkane degraders at natural gas seeps.</title>
        <authorList>
            <person name="Farhan Ul Haque M."/>
            <person name="Hernandez M."/>
            <person name="Crombie A.T."/>
            <person name="Murrell J.C."/>
        </authorList>
    </citation>
    <scope>NUCLEOTIDE SEQUENCE</scope>
    <source>
        <strain evidence="2">PC2</strain>
    </source>
</reference>
<dbReference type="PANTHER" id="PTHR43685:SF2">
    <property type="entry name" value="GLYCOSYLTRANSFERASE 2-LIKE DOMAIN-CONTAINING PROTEIN"/>
    <property type="match status" value="1"/>
</dbReference>
<dbReference type="InterPro" id="IPR050834">
    <property type="entry name" value="Glycosyltransf_2"/>
</dbReference>
<proteinExistence type="predicted"/>
<dbReference type="CDD" id="cd00761">
    <property type="entry name" value="Glyco_tranf_GTA_type"/>
    <property type="match status" value="1"/>
</dbReference>
<dbReference type="Gene3D" id="3.90.550.10">
    <property type="entry name" value="Spore Coat Polysaccharide Biosynthesis Protein SpsA, Chain A"/>
    <property type="match status" value="1"/>
</dbReference>
<dbReference type="Pfam" id="PF00535">
    <property type="entry name" value="Glycos_transf_2"/>
    <property type="match status" value="1"/>
</dbReference>
<comment type="caution">
    <text evidence="2">The sequence shown here is derived from an EMBL/GenBank/DDBJ whole genome shotgun (WGS) entry which is preliminary data.</text>
</comment>
<keyword evidence="3" id="KW-1185">Reference proteome</keyword>
<feature type="domain" description="Glycosyltransferase 2-like" evidence="1">
    <location>
        <begin position="6"/>
        <end position="153"/>
    </location>
</feature>
<dbReference type="EMBL" id="JAIVFP010000001">
    <property type="protein sequence ID" value="MCI4684823.1"/>
    <property type="molecule type" value="Genomic_DNA"/>
</dbReference>
<dbReference type="RefSeq" id="WP_243068701.1">
    <property type="nucleotide sequence ID" value="NZ_JAIVFK010000022.1"/>
</dbReference>
<dbReference type="SUPFAM" id="SSF53448">
    <property type="entry name" value="Nucleotide-diphospho-sugar transferases"/>
    <property type="match status" value="1"/>
</dbReference>
<dbReference type="InterPro" id="IPR029044">
    <property type="entry name" value="Nucleotide-diphossugar_trans"/>
</dbReference>
<evidence type="ECO:0000313" key="3">
    <source>
        <dbReference type="Proteomes" id="UP001139104"/>
    </source>
</evidence>
<evidence type="ECO:0000259" key="1">
    <source>
        <dbReference type="Pfam" id="PF00535"/>
    </source>
</evidence>
<dbReference type="InterPro" id="IPR001173">
    <property type="entry name" value="Glyco_trans_2-like"/>
</dbReference>
<accession>A0ABS9ZAU1</accession>
<organism evidence="2 3">
    <name type="scientific">Candidatus Rhodoblastus alkanivorans</name>
    <dbReference type="NCBI Taxonomy" id="2954117"/>
    <lineage>
        <taxon>Bacteria</taxon>
        <taxon>Pseudomonadati</taxon>
        <taxon>Pseudomonadota</taxon>
        <taxon>Alphaproteobacteria</taxon>
        <taxon>Hyphomicrobiales</taxon>
        <taxon>Rhodoblastaceae</taxon>
        <taxon>Rhodoblastus</taxon>
    </lineage>
</organism>
<dbReference type="PANTHER" id="PTHR43685">
    <property type="entry name" value="GLYCOSYLTRANSFERASE"/>
    <property type="match status" value="1"/>
</dbReference>
<dbReference type="Proteomes" id="UP001139104">
    <property type="component" value="Unassembled WGS sequence"/>
</dbReference>
<evidence type="ECO:0000313" key="2">
    <source>
        <dbReference type="EMBL" id="MCI4684823.1"/>
    </source>
</evidence>